<dbReference type="Proteomes" id="UP000059680">
    <property type="component" value="Chromosome 9"/>
</dbReference>
<proteinExistence type="predicted"/>
<evidence type="ECO:0000313" key="1">
    <source>
        <dbReference type="EMBL" id="BAT08917.1"/>
    </source>
</evidence>
<accession>A0A0P0XP67</accession>
<dbReference type="AlphaFoldDB" id="A0A0P0XP67"/>
<dbReference type="EMBL" id="AP014965">
    <property type="protein sequence ID" value="BAT08917.1"/>
    <property type="molecule type" value="Genomic_DNA"/>
</dbReference>
<dbReference type="Gramene" id="Os09t0512066-00">
    <property type="protein sequence ID" value="Os09t0512066-00"/>
    <property type="gene ID" value="Os09g0512066"/>
</dbReference>
<dbReference type="InParanoid" id="A0A0P0XP67"/>
<name>A0A0P0XP67_ORYSJ</name>
<reference evidence="2" key="1">
    <citation type="journal article" date="2005" name="Nature">
        <title>The map-based sequence of the rice genome.</title>
        <authorList>
            <consortium name="International rice genome sequencing project (IRGSP)"/>
            <person name="Matsumoto T."/>
            <person name="Wu J."/>
            <person name="Kanamori H."/>
            <person name="Katayose Y."/>
            <person name="Fujisawa M."/>
            <person name="Namiki N."/>
            <person name="Mizuno H."/>
            <person name="Yamamoto K."/>
            <person name="Antonio B.A."/>
            <person name="Baba T."/>
            <person name="Sakata K."/>
            <person name="Nagamura Y."/>
            <person name="Aoki H."/>
            <person name="Arikawa K."/>
            <person name="Arita K."/>
            <person name="Bito T."/>
            <person name="Chiden Y."/>
            <person name="Fujitsuka N."/>
            <person name="Fukunaka R."/>
            <person name="Hamada M."/>
            <person name="Harada C."/>
            <person name="Hayashi A."/>
            <person name="Hijishita S."/>
            <person name="Honda M."/>
            <person name="Hosokawa S."/>
            <person name="Ichikawa Y."/>
            <person name="Idonuma A."/>
            <person name="Iijima M."/>
            <person name="Ikeda M."/>
            <person name="Ikeno M."/>
            <person name="Ito K."/>
            <person name="Ito S."/>
            <person name="Ito T."/>
            <person name="Ito Y."/>
            <person name="Ito Y."/>
            <person name="Iwabuchi A."/>
            <person name="Kamiya K."/>
            <person name="Karasawa W."/>
            <person name="Kurita K."/>
            <person name="Katagiri S."/>
            <person name="Kikuta A."/>
            <person name="Kobayashi H."/>
            <person name="Kobayashi N."/>
            <person name="Machita K."/>
            <person name="Maehara T."/>
            <person name="Masukawa M."/>
            <person name="Mizubayashi T."/>
            <person name="Mukai Y."/>
            <person name="Nagasaki H."/>
            <person name="Nagata Y."/>
            <person name="Naito S."/>
            <person name="Nakashima M."/>
            <person name="Nakama Y."/>
            <person name="Nakamichi Y."/>
            <person name="Nakamura M."/>
            <person name="Meguro A."/>
            <person name="Negishi M."/>
            <person name="Ohta I."/>
            <person name="Ohta T."/>
            <person name="Okamoto M."/>
            <person name="Ono N."/>
            <person name="Saji S."/>
            <person name="Sakaguchi M."/>
            <person name="Sakai K."/>
            <person name="Shibata M."/>
            <person name="Shimokawa T."/>
            <person name="Song J."/>
            <person name="Takazaki Y."/>
            <person name="Terasawa K."/>
            <person name="Tsugane M."/>
            <person name="Tsuji K."/>
            <person name="Ueda S."/>
            <person name="Waki K."/>
            <person name="Yamagata H."/>
            <person name="Yamamoto M."/>
            <person name="Yamamoto S."/>
            <person name="Yamane H."/>
            <person name="Yoshiki S."/>
            <person name="Yoshihara R."/>
            <person name="Yukawa K."/>
            <person name="Zhong H."/>
            <person name="Yano M."/>
            <person name="Yuan Q."/>
            <person name="Ouyang S."/>
            <person name="Liu J."/>
            <person name="Jones K.M."/>
            <person name="Gansberger K."/>
            <person name="Moffat K."/>
            <person name="Hill J."/>
            <person name="Bera J."/>
            <person name="Fadrosh D."/>
            <person name="Jin S."/>
            <person name="Johri S."/>
            <person name="Kim M."/>
            <person name="Overton L."/>
            <person name="Reardon M."/>
            <person name="Tsitrin T."/>
            <person name="Vuong H."/>
            <person name="Weaver B."/>
            <person name="Ciecko A."/>
            <person name="Tallon L."/>
            <person name="Jackson J."/>
            <person name="Pai G."/>
            <person name="Aken S.V."/>
            <person name="Utterback T."/>
            <person name="Reidmuller S."/>
            <person name="Feldblyum T."/>
            <person name="Hsiao J."/>
            <person name="Zismann V."/>
            <person name="Iobst S."/>
            <person name="de Vazeille A.R."/>
            <person name="Buell C.R."/>
            <person name="Ying K."/>
            <person name="Li Y."/>
            <person name="Lu T."/>
            <person name="Huang Y."/>
            <person name="Zhao Q."/>
            <person name="Feng Q."/>
            <person name="Zhang L."/>
            <person name="Zhu J."/>
            <person name="Weng Q."/>
            <person name="Mu J."/>
            <person name="Lu Y."/>
            <person name="Fan D."/>
            <person name="Liu Y."/>
            <person name="Guan J."/>
            <person name="Zhang Y."/>
            <person name="Yu S."/>
            <person name="Liu X."/>
            <person name="Zhang Y."/>
            <person name="Hong G."/>
            <person name="Han B."/>
            <person name="Choisne N."/>
            <person name="Demange N."/>
            <person name="Orjeda G."/>
            <person name="Samain S."/>
            <person name="Cattolico L."/>
            <person name="Pelletier E."/>
            <person name="Couloux A."/>
            <person name="Segurens B."/>
            <person name="Wincker P."/>
            <person name="D'Hont A."/>
            <person name="Scarpelli C."/>
            <person name="Weissenbach J."/>
            <person name="Salanoubat M."/>
            <person name="Quetier F."/>
            <person name="Yu Y."/>
            <person name="Kim H.R."/>
            <person name="Rambo T."/>
            <person name="Currie J."/>
            <person name="Collura K."/>
            <person name="Luo M."/>
            <person name="Yang T."/>
            <person name="Ammiraju J.S.S."/>
            <person name="Engler F."/>
            <person name="Soderlund C."/>
            <person name="Wing R.A."/>
            <person name="Palmer L.E."/>
            <person name="de la Bastide M."/>
            <person name="Spiegel L."/>
            <person name="Nascimento L."/>
            <person name="Zutavern T."/>
            <person name="O'Shaughnessy A."/>
            <person name="Dike S."/>
            <person name="Dedhia N."/>
            <person name="Preston R."/>
            <person name="Balija V."/>
            <person name="McCombie W.R."/>
            <person name="Chow T."/>
            <person name="Chen H."/>
            <person name="Chung M."/>
            <person name="Chen C."/>
            <person name="Shaw J."/>
            <person name="Wu H."/>
            <person name="Hsiao K."/>
            <person name="Chao Y."/>
            <person name="Chu M."/>
            <person name="Cheng C."/>
            <person name="Hour A."/>
            <person name="Lee P."/>
            <person name="Lin S."/>
            <person name="Lin Y."/>
            <person name="Liou J."/>
            <person name="Liu S."/>
            <person name="Hsing Y."/>
            <person name="Raghuvanshi S."/>
            <person name="Mohanty A."/>
            <person name="Bharti A.K."/>
            <person name="Gaur A."/>
            <person name="Gupta V."/>
            <person name="Kumar D."/>
            <person name="Ravi V."/>
            <person name="Vij S."/>
            <person name="Kapur A."/>
            <person name="Khurana P."/>
            <person name="Khurana P."/>
            <person name="Khurana J.P."/>
            <person name="Tyagi A.K."/>
            <person name="Gaikwad K."/>
            <person name="Singh A."/>
            <person name="Dalal V."/>
            <person name="Srivastava S."/>
            <person name="Dixit A."/>
            <person name="Pal A.K."/>
            <person name="Ghazi I.A."/>
            <person name="Yadav M."/>
            <person name="Pandit A."/>
            <person name="Bhargava A."/>
            <person name="Sureshbabu K."/>
            <person name="Batra K."/>
            <person name="Sharma T.R."/>
            <person name="Mohapatra T."/>
            <person name="Singh N.K."/>
            <person name="Messing J."/>
            <person name="Nelson A.B."/>
            <person name="Fuks G."/>
            <person name="Kavchok S."/>
            <person name="Keizer G."/>
            <person name="Linton E."/>
            <person name="Llaca V."/>
            <person name="Song R."/>
            <person name="Tanyolac B."/>
            <person name="Young S."/>
            <person name="Ho-Il K."/>
            <person name="Hahn J.H."/>
            <person name="Sangsakoo G."/>
            <person name="Vanavichit A."/>
            <person name="de Mattos Luiz.A.T."/>
            <person name="Zimmer P.D."/>
            <person name="Malone G."/>
            <person name="Dellagostin O."/>
            <person name="de Oliveira A.C."/>
            <person name="Bevan M."/>
            <person name="Bancroft I."/>
            <person name="Minx P."/>
            <person name="Cordum H."/>
            <person name="Wilson R."/>
            <person name="Cheng Z."/>
            <person name="Jin W."/>
            <person name="Jiang J."/>
            <person name="Leong S.A."/>
            <person name="Iwama H."/>
            <person name="Gojobori T."/>
            <person name="Itoh T."/>
            <person name="Niimura Y."/>
            <person name="Fujii Y."/>
            <person name="Habara T."/>
            <person name="Sakai H."/>
            <person name="Sato Y."/>
            <person name="Wilson G."/>
            <person name="Kumar K."/>
            <person name="McCouch S."/>
            <person name="Juretic N."/>
            <person name="Hoen D."/>
            <person name="Wright S."/>
            <person name="Bruskiewich R."/>
            <person name="Bureau T."/>
            <person name="Miyao A."/>
            <person name="Hirochika H."/>
            <person name="Nishikawa T."/>
            <person name="Kadowaki K."/>
            <person name="Sugiura M."/>
            <person name="Burr B."/>
            <person name="Sasaki T."/>
        </authorList>
    </citation>
    <scope>NUCLEOTIDE SEQUENCE [LARGE SCALE GENOMIC DNA]</scope>
    <source>
        <strain evidence="2">cv. Nipponbare</strain>
    </source>
</reference>
<organism evidence="1 2">
    <name type="scientific">Oryza sativa subsp. japonica</name>
    <name type="common">Rice</name>
    <dbReference type="NCBI Taxonomy" id="39947"/>
    <lineage>
        <taxon>Eukaryota</taxon>
        <taxon>Viridiplantae</taxon>
        <taxon>Streptophyta</taxon>
        <taxon>Embryophyta</taxon>
        <taxon>Tracheophyta</taxon>
        <taxon>Spermatophyta</taxon>
        <taxon>Magnoliopsida</taxon>
        <taxon>Liliopsida</taxon>
        <taxon>Poales</taxon>
        <taxon>Poaceae</taxon>
        <taxon>BOP clade</taxon>
        <taxon>Oryzoideae</taxon>
        <taxon>Oryzeae</taxon>
        <taxon>Oryzinae</taxon>
        <taxon>Oryza</taxon>
        <taxon>Oryza sativa</taxon>
    </lineage>
</organism>
<keyword evidence="2" id="KW-1185">Reference proteome</keyword>
<gene>
    <name evidence="1" type="ordered locus">Os09g0512066</name>
    <name evidence="1" type="ORF">OSNPB_090512066</name>
</gene>
<reference evidence="1 2" key="3">
    <citation type="journal article" date="2013" name="Rice">
        <title>Improvement of the Oryza sativa Nipponbare reference genome using next generation sequence and optical map data.</title>
        <authorList>
            <person name="Kawahara Y."/>
            <person name="de la Bastide M."/>
            <person name="Hamilton J.P."/>
            <person name="Kanamori H."/>
            <person name="McCombie W.R."/>
            <person name="Ouyang S."/>
            <person name="Schwartz D.C."/>
            <person name="Tanaka T."/>
            <person name="Wu J."/>
            <person name="Zhou S."/>
            <person name="Childs K.L."/>
            <person name="Davidson R.M."/>
            <person name="Lin H."/>
            <person name="Quesada-Ocampo L."/>
            <person name="Vaillancourt B."/>
            <person name="Sakai H."/>
            <person name="Lee S.S."/>
            <person name="Kim J."/>
            <person name="Numa H."/>
            <person name="Itoh T."/>
            <person name="Buell C.R."/>
            <person name="Matsumoto T."/>
        </authorList>
    </citation>
    <scope>NUCLEOTIDE SEQUENCE [LARGE SCALE GENOMIC DNA]</scope>
    <source>
        <strain evidence="2">cv. Nipponbare</strain>
    </source>
</reference>
<dbReference type="PaxDb" id="39947-A0A0P0XP67"/>
<evidence type="ECO:0000313" key="2">
    <source>
        <dbReference type="Proteomes" id="UP000059680"/>
    </source>
</evidence>
<sequence>MLASHIEINSSQNGNQYPQQPFRISTYIRTPVSGALVSRVMIFRYTQIFTRTSGTRIATIPCDKRVLRLDARIRCSQCNGSGSMVRGWCWIPYNRTWLAVTKMKSTMAVYLNF</sequence>
<reference evidence="1 2" key="2">
    <citation type="journal article" date="2013" name="Plant Cell Physiol.">
        <title>Rice Annotation Project Database (RAP-DB): an integrative and interactive database for rice genomics.</title>
        <authorList>
            <person name="Sakai H."/>
            <person name="Lee S.S."/>
            <person name="Tanaka T."/>
            <person name="Numa H."/>
            <person name="Kim J."/>
            <person name="Kawahara Y."/>
            <person name="Wakimoto H."/>
            <person name="Yang C.C."/>
            <person name="Iwamoto M."/>
            <person name="Abe T."/>
            <person name="Yamada Y."/>
            <person name="Muto A."/>
            <person name="Inokuchi H."/>
            <person name="Ikemura T."/>
            <person name="Matsumoto T."/>
            <person name="Sasaki T."/>
            <person name="Itoh T."/>
        </authorList>
    </citation>
    <scope>NUCLEOTIDE SEQUENCE [LARGE SCALE GENOMIC DNA]</scope>
    <source>
        <strain evidence="2">cv. Nipponbare</strain>
    </source>
</reference>
<protein>
    <submittedName>
        <fullName evidence="1">Os09g0512066 protein</fullName>
    </submittedName>
</protein>